<keyword evidence="2" id="KW-1185">Reference proteome</keyword>
<dbReference type="Proteomes" id="UP000199611">
    <property type="component" value="Unassembled WGS sequence"/>
</dbReference>
<dbReference type="STRING" id="39841.SAMN05660836_00773"/>
<dbReference type="AlphaFoldDB" id="A0A1I4S5R4"/>
<organism evidence="1 2">
    <name type="scientific">Thermodesulforhabdus norvegica</name>
    <dbReference type="NCBI Taxonomy" id="39841"/>
    <lineage>
        <taxon>Bacteria</taxon>
        <taxon>Pseudomonadati</taxon>
        <taxon>Thermodesulfobacteriota</taxon>
        <taxon>Syntrophobacteria</taxon>
        <taxon>Syntrophobacterales</taxon>
        <taxon>Thermodesulforhabdaceae</taxon>
        <taxon>Thermodesulforhabdus</taxon>
    </lineage>
</organism>
<reference evidence="1 2" key="1">
    <citation type="submission" date="2016-10" db="EMBL/GenBank/DDBJ databases">
        <authorList>
            <person name="de Groot N.N."/>
        </authorList>
    </citation>
    <scope>NUCLEOTIDE SEQUENCE [LARGE SCALE GENOMIC DNA]</scope>
    <source>
        <strain evidence="1 2">DSM 9990</strain>
    </source>
</reference>
<dbReference type="Pfam" id="PF03692">
    <property type="entry name" value="CxxCxxCC"/>
    <property type="match status" value="1"/>
</dbReference>
<evidence type="ECO:0000313" key="2">
    <source>
        <dbReference type="Proteomes" id="UP000199611"/>
    </source>
</evidence>
<proteinExistence type="predicted"/>
<dbReference type="OrthoDB" id="9810361at2"/>
<dbReference type="EMBL" id="FOUU01000002">
    <property type="protein sequence ID" value="SFM59789.1"/>
    <property type="molecule type" value="Genomic_DNA"/>
</dbReference>
<sequence length="118" mass="13808">MEIDDLYAMIPRVPCPPGCITCCENFGVPSRTPVEDERIKAYLKEKGMSVKEATGTRCPYVTERGCSIYPVRPFICRLYGTSPNYMCIENYRPERLLSLEEEEELLHLYYLHFSEERR</sequence>
<dbReference type="InterPro" id="IPR005358">
    <property type="entry name" value="Puta_zinc/iron-chelating_dom"/>
</dbReference>
<protein>
    <recommendedName>
        <fullName evidence="3">YkgJ family cysteine cluster protein</fullName>
    </recommendedName>
</protein>
<accession>A0A1I4S5R4</accession>
<evidence type="ECO:0000313" key="1">
    <source>
        <dbReference type="EMBL" id="SFM59789.1"/>
    </source>
</evidence>
<evidence type="ECO:0008006" key="3">
    <source>
        <dbReference type="Google" id="ProtNLM"/>
    </source>
</evidence>
<gene>
    <name evidence="1" type="ORF">SAMN05660836_00773</name>
</gene>
<dbReference type="RefSeq" id="WP_093393627.1">
    <property type="nucleotide sequence ID" value="NZ_FOUU01000002.1"/>
</dbReference>
<name>A0A1I4S5R4_9BACT</name>